<dbReference type="OrthoDB" id="443402at2759"/>
<proteinExistence type="predicted"/>
<dbReference type="SUPFAM" id="SSF52540">
    <property type="entry name" value="P-loop containing nucleoside triphosphate hydrolases"/>
    <property type="match status" value="1"/>
</dbReference>
<reference evidence="4" key="1">
    <citation type="submission" date="2021-03" db="EMBL/GenBank/DDBJ databases">
        <authorList>
            <person name="Tagirdzhanova G."/>
        </authorList>
    </citation>
    <scope>NUCLEOTIDE SEQUENCE</scope>
</reference>
<comment type="caution">
    <text evidence="4">The sequence shown here is derived from an EMBL/GenBank/DDBJ whole genome shotgun (WGS) entry which is preliminary data.</text>
</comment>
<name>A0A8H3FR98_9LECA</name>
<dbReference type="Proteomes" id="UP000664169">
    <property type="component" value="Unassembled WGS sequence"/>
</dbReference>
<dbReference type="EMBL" id="CAJPDQ010000030">
    <property type="protein sequence ID" value="CAF9928515.1"/>
    <property type="molecule type" value="Genomic_DNA"/>
</dbReference>
<dbReference type="InterPro" id="IPR027417">
    <property type="entry name" value="P-loop_NTPase"/>
</dbReference>
<feature type="domain" description="Nephrocystin 3-like N-terminal" evidence="3">
    <location>
        <begin position="65"/>
        <end position="248"/>
    </location>
</feature>
<dbReference type="InterPro" id="IPR056884">
    <property type="entry name" value="NPHP3-like_N"/>
</dbReference>
<dbReference type="Pfam" id="PF24883">
    <property type="entry name" value="NPHP3_N"/>
    <property type="match status" value="1"/>
</dbReference>
<dbReference type="Gene3D" id="3.40.50.300">
    <property type="entry name" value="P-loop containing nucleotide triphosphate hydrolases"/>
    <property type="match status" value="1"/>
</dbReference>
<evidence type="ECO:0000259" key="3">
    <source>
        <dbReference type="Pfam" id="PF24883"/>
    </source>
</evidence>
<dbReference type="AlphaFoldDB" id="A0A8H3FR98"/>
<organism evidence="4 5">
    <name type="scientific">Gomphillus americanus</name>
    <dbReference type="NCBI Taxonomy" id="1940652"/>
    <lineage>
        <taxon>Eukaryota</taxon>
        <taxon>Fungi</taxon>
        <taxon>Dikarya</taxon>
        <taxon>Ascomycota</taxon>
        <taxon>Pezizomycotina</taxon>
        <taxon>Lecanoromycetes</taxon>
        <taxon>OSLEUM clade</taxon>
        <taxon>Ostropomycetidae</taxon>
        <taxon>Ostropales</taxon>
        <taxon>Graphidaceae</taxon>
        <taxon>Gomphilloideae</taxon>
        <taxon>Gomphillus</taxon>
    </lineage>
</organism>
<accession>A0A8H3FR98</accession>
<dbReference type="PANTHER" id="PTHR10039">
    <property type="entry name" value="AMELOGENIN"/>
    <property type="match status" value="1"/>
</dbReference>
<evidence type="ECO:0000256" key="2">
    <source>
        <dbReference type="SAM" id="MobiDB-lite"/>
    </source>
</evidence>
<sequence length="788" mass="90732">MTEHSGNHIDKGSLPTPSSETRERLAATQADTDKLAVVQDYFLQSLSFPQMHDREHEVNKVSDKTYAWLLTDESNFPSWLEDRNEQIYWINGKPGCGKSTLMRFVSQQNFTMQRLKVWSGSRPLTTASYYFWTSGTQDQRSQAGLLRSLLHQLLTQHKELMPLSVPALWLSVWEMSTKDRIKHSVVWDLESLLLALRMFLGEAVKTMSVVFFVDGLDEFDGKHDQIITIFNDLVRDSGGFLKLCISSRSWPVFEHAYKTKPQFKLQDFTLPDITQFVSKTLSREHNLRAVARDLPKQYSELVSSLVQKADGVFLWASLAVKYLCKVSHNMSAPDTSKLEIHQYLKKVIKVAEKLPNELDDLFHWLVFLQGKDPAIVGKIAMLLKSREQVAEFTGDQTTAIISVWDIAIATMHIPTGNVLQLWIDDTESEIEQVPSSVIGQGVDLLQTTLDNTAPGLLVHHENPDADEEGGNEDLTSEQQLARRKMTYAHRTIKDWLDQTETQQKLAKAVREQSRSEGSNNQQTWLPHLANLGICQASRRLPILRPRKGRSINDIWPYIVLSLTHARMAEQELSKLEINDSSAMYQKYISYTTSINDLLTWYWRKSPGKLDDSWSRNSFGTYEERLRMIFNKPWLSICTRFGLKTYIKVQLLQLKTWQSRGETPLLSHAVEFLISRKSTIYPLSDPALVDMLLEWEFRTDEEYMFAKRRLTPWLYLLETLQQAERRGWIVESAQAPDRVRAWVEVCNLFVRSGADLNAYTVGWEKDPAIQARALLVMLKEKHDLVELMI</sequence>
<protein>
    <recommendedName>
        <fullName evidence="3">Nephrocystin 3-like N-terminal domain-containing protein</fullName>
    </recommendedName>
</protein>
<keyword evidence="1" id="KW-0677">Repeat</keyword>
<evidence type="ECO:0000313" key="4">
    <source>
        <dbReference type="EMBL" id="CAF9928515.1"/>
    </source>
</evidence>
<feature type="compositionally biased region" description="Basic and acidic residues" evidence="2">
    <location>
        <begin position="1"/>
        <end position="11"/>
    </location>
</feature>
<dbReference type="PANTHER" id="PTHR10039:SF5">
    <property type="entry name" value="NACHT DOMAIN-CONTAINING PROTEIN"/>
    <property type="match status" value="1"/>
</dbReference>
<evidence type="ECO:0000256" key="1">
    <source>
        <dbReference type="ARBA" id="ARBA00022737"/>
    </source>
</evidence>
<evidence type="ECO:0000313" key="5">
    <source>
        <dbReference type="Proteomes" id="UP000664169"/>
    </source>
</evidence>
<gene>
    <name evidence="4" type="ORF">GOMPHAMPRED_005152</name>
</gene>
<keyword evidence="5" id="KW-1185">Reference proteome</keyword>
<feature type="region of interest" description="Disordered" evidence="2">
    <location>
        <begin position="1"/>
        <end position="27"/>
    </location>
</feature>